<protein>
    <submittedName>
        <fullName evidence="1">Uncharacterized protein</fullName>
    </submittedName>
</protein>
<sequence length="70" mass="7931">MSKVLSIIYGLLMLLKSLQVKQEQTDAQEQANKIERDPVDWFNDHFDGGLQQSKSAEASSSKATHIRLQK</sequence>
<proteinExistence type="predicted"/>
<evidence type="ECO:0000313" key="2">
    <source>
        <dbReference type="Proteomes" id="UP000386225"/>
    </source>
</evidence>
<reference evidence="1 2" key="1">
    <citation type="submission" date="2019-09" db="EMBL/GenBank/DDBJ databases">
        <title>Bacteriophage as agents antimicrobiens.</title>
        <authorList>
            <person name="Lightbourn L."/>
            <person name="Amarillas L."/>
            <person name="Estrada M."/>
            <person name="Leon R."/>
            <person name="Figueroa L."/>
            <person name="Patron O."/>
            <person name="Leon J."/>
        </authorList>
    </citation>
    <scope>NUCLEOTIDE SEQUENCE [LARGE SCALE GENOMIC DNA]</scope>
</reference>
<dbReference type="Proteomes" id="UP000386225">
    <property type="component" value="Segment"/>
</dbReference>
<organism evidence="1 2">
    <name type="scientific">Ralstonia phage Reminis</name>
    <dbReference type="NCBI Taxonomy" id="2662139"/>
    <lineage>
        <taxon>Viruses</taxon>
        <taxon>Duplodnaviria</taxon>
        <taxon>Heunggongvirae</taxon>
        <taxon>Uroviricota</taxon>
        <taxon>Caudoviricetes</taxon>
        <taxon>Autographivirales</taxon>
        <taxon>Autographivirales incertae sedis</taxon>
        <taxon>Reminisvirus</taxon>
        <taxon>Reminisvirus reminis</taxon>
    </lineage>
</organism>
<keyword evidence="2" id="KW-1185">Reference proteome</keyword>
<name>A0A5Q2U9P9_9CAUD</name>
<accession>A0A5Q2U9P9</accession>
<dbReference type="EMBL" id="MN478376">
    <property type="protein sequence ID" value="QGH45137.1"/>
    <property type="molecule type" value="Genomic_DNA"/>
</dbReference>
<evidence type="ECO:0000313" key="1">
    <source>
        <dbReference type="EMBL" id="QGH45137.1"/>
    </source>
</evidence>